<protein>
    <submittedName>
        <fullName evidence="1">Uncharacterized protein</fullName>
    </submittedName>
</protein>
<proteinExistence type="predicted"/>
<dbReference type="Proteomes" id="UP000594262">
    <property type="component" value="Unplaced"/>
</dbReference>
<evidence type="ECO:0000313" key="1">
    <source>
        <dbReference type="EnsemblMetazoa" id="CLYHEMP011951.1"/>
    </source>
</evidence>
<dbReference type="AlphaFoldDB" id="A0A7M5VHA0"/>
<name>A0A7M5VHA0_9CNID</name>
<accession>A0A7M5VHA0</accession>
<evidence type="ECO:0000313" key="2">
    <source>
        <dbReference type="Proteomes" id="UP000594262"/>
    </source>
</evidence>
<reference evidence="1" key="1">
    <citation type="submission" date="2021-01" db="UniProtKB">
        <authorList>
            <consortium name="EnsemblMetazoa"/>
        </authorList>
    </citation>
    <scope>IDENTIFICATION</scope>
</reference>
<organism evidence="1 2">
    <name type="scientific">Clytia hemisphaerica</name>
    <dbReference type="NCBI Taxonomy" id="252671"/>
    <lineage>
        <taxon>Eukaryota</taxon>
        <taxon>Metazoa</taxon>
        <taxon>Cnidaria</taxon>
        <taxon>Hydrozoa</taxon>
        <taxon>Hydroidolina</taxon>
        <taxon>Leptothecata</taxon>
        <taxon>Obeliida</taxon>
        <taxon>Clytiidae</taxon>
        <taxon>Clytia</taxon>
    </lineage>
</organism>
<keyword evidence="2" id="KW-1185">Reference proteome</keyword>
<sequence>MDVETLTRELARIGEKGKSTVDLKAFQRQRTLACWHDTSGICNSSHLHIMFCTIYDRAIFLSQQEYFEKTGLKVNVQSEVEKPVTYLLSRCPSSNLQLCYSNLRLEDLVAWNNSELSVSKDMKIVDRVRFFKGDGPACQLEAGHQKGGNYYCWCCDMKASRSADLAYVFGCTRQSLQDKINRLTKTSYGKQCVHNQKMSILDGIPKVEIVEELKKRGVQVNKDQNKDVVLKQLEDIFAGKHDVSIRKC</sequence>
<dbReference type="OrthoDB" id="5988746at2759"/>
<dbReference type="EnsemblMetazoa" id="CLYHEMT011951.1">
    <property type="protein sequence ID" value="CLYHEMP011951.1"/>
    <property type="gene ID" value="CLYHEMG011951"/>
</dbReference>